<dbReference type="InterPro" id="IPR016187">
    <property type="entry name" value="CTDL_fold"/>
</dbReference>
<evidence type="ECO:0000259" key="1">
    <source>
        <dbReference type="Pfam" id="PF03781"/>
    </source>
</evidence>
<dbReference type="SUPFAM" id="SSF56436">
    <property type="entry name" value="C-type lectin-like"/>
    <property type="match status" value="1"/>
</dbReference>
<dbReference type="EMBL" id="JAQQEZ010000004">
    <property type="protein sequence ID" value="MFM0000775.1"/>
    <property type="molecule type" value="Genomic_DNA"/>
</dbReference>
<dbReference type="InterPro" id="IPR042095">
    <property type="entry name" value="SUMF_sf"/>
</dbReference>
<gene>
    <name evidence="2" type="ORF">PQR57_07095</name>
</gene>
<keyword evidence="3" id="KW-1185">Reference proteome</keyword>
<reference evidence="2 3" key="1">
    <citation type="journal article" date="2024" name="Chem. Sci.">
        <title>Discovery of megapolipeptins by genome mining of a Burkholderiales bacteria collection.</title>
        <authorList>
            <person name="Paulo B.S."/>
            <person name="Recchia M.J.J."/>
            <person name="Lee S."/>
            <person name="Fergusson C.H."/>
            <person name="Romanowski S.B."/>
            <person name="Hernandez A."/>
            <person name="Krull N."/>
            <person name="Liu D.Y."/>
            <person name="Cavanagh H."/>
            <person name="Bos A."/>
            <person name="Gray C.A."/>
            <person name="Murphy B.T."/>
            <person name="Linington R.G."/>
            <person name="Eustaquio A.S."/>
        </authorList>
    </citation>
    <scope>NUCLEOTIDE SEQUENCE [LARGE SCALE GENOMIC DNA]</scope>
    <source>
        <strain evidence="2 3">RL17-350-BIC-A</strain>
    </source>
</reference>
<sequence>MDNLRGVASRNRTALVRRELRCARPFDDAAVRLSPSVYGEKSLRTANALTSSERLVYCRHAGRLVKHASQLKSTRQVTLFSLHYYLRTCFERAHPNPWLIDASCIEIRPDLLQLKMSKAPDRTYNPLAIRPEIERMHLPLPKLVKLTVVPLTVFAFSFPACSQTGQSPEVTALVKKSLADMIFVKGGTFTMGDFGPQVTPEKLPFTSQQENKPAHSVTLDSFSISKYKVTYADLDIYTAATGKPSWPQDKADRQYRAADHPAGVPWQMAKDYCEWLGKQGGAPVDLPTEAQWEYAARSGGKPVIFGTNNGKYEADHNLPSADTVEQKYTPDTAVSQYVYPVGKYPPNALGLYDIGVDGRDWVNDWFAPDYYEHSPAKDPTGPASGTMKVIRGAEGDNSETAMTVYRYKAPPAGYVIKTKDGRTLGPTAVTLTFRCAVQKTSPL</sequence>
<dbReference type="Gene3D" id="3.90.1580.10">
    <property type="entry name" value="paralog of FGE (formylglycine-generating enzyme)"/>
    <property type="match status" value="1"/>
</dbReference>
<dbReference type="RefSeq" id="WP_408176275.1">
    <property type="nucleotide sequence ID" value="NZ_JAQQEZ010000004.1"/>
</dbReference>
<evidence type="ECO:0000313" key="2">
    <source>
        <dbReference type="EMBL" id="MFM0000775.1"/>
    </source>
</evidence>
<dbReference type="InterPro" id="IPR005532">
    <property type="entry name" value="SUMF_dom"/>
</dbReference>
<dbReference type="PANTHER" id="PTHR23150">
    <property type="entry name" value="SULFATASE MODIFYING FACTOR 1, 2"/>
    <property type="match status" value="1"/>
</dbReference>
<dbReference type="Pfam" id="PF03781">
    <property type="entry name" value="FGE-sulfatase"/>
    <property type="match status" value="1"/>
</dbReference>
<comment type="caution">
    <text evidence="2">The sequence shown here is derived from an EMBL/GenBank/DDBJ whole genome shotgun (WGS) entry which is preliminary data.</text>
</comment>
<evidence type="ECO:0000313" key="3">
    <source>
        <dbReference type="Proteomes" id="UP001629230"/>
    </source>
</evidence>
<proteinExistence type="predicted"/>
<dbReference type="PANTHER" id="PTHR23150:SF19">
    <property type="entry name" value="FORMYLGLYCINE-GENERATING ENZYME"/>
    <property type="match status" value="1"/>
</dbReference>
<feature type="domain" description="Sulfatase-modifying factor enzyme-like" evidence="1">
    <location>
        <begin position="178"/>
        <end position="406"/>
    </location>
</feature>
<accession>A0ABW9AK79</accession>
<name>A0ABW9AK79_9BURK</name>
<protein>
    <submittedName>
        <fullName evidence="2">SUMF1/EgtB/PvdO family nonheme iron enzyme</fullName>
    </submittedName>
</protein>
<dbReference type="Proteomes" id="UP001629230">
    <property type="component" value="Unassembled WGS sequence"/>
</dbReference>
<dbReference type="InterPro" id="IPR051043">
    <property type="entry name" value="Sulfatase_Mod_Factor_Kinase"/>
</dbReference>
<organism evidence="2 3">
    <name type="scientific">Paraburkholderia dipogonis</name>
    <dbReference type="NCBI Taxonomy" id="1211383"/>
    <lineage>
        <taxon>Bacteria</taxon>
        <taxon>Pseudomonadati</taxon>
        <taxon>Pseudomonadota</taxon>
        <taxon>Betaproteobacteria</taxon>
        <taxon>Burkholderiales</taxon>
        <taxon>Burkholderiaceae</taxon>
        <taxon>Paraburkholderia</taxon>
    </lineage>
</organism>